<keyword evidence="7" id="KW-1185">Reference proteome</keyword>
<comment type="caution">
    <text evidence="6">The sequence shown here is derived from an EMBL/GenBank/DDBJ whole genome shotgun (WGS) entry which is preliminary data.</text>
</comment>
<comment type="similarity">
    <text evidence="2 3">Belongs to the small heat shock protein (HSP20) family.</text>
</comment>
<dbReference type="EMBL" id="BPVZ01000019">
    <property type="protein sequence ID" value="GKV02703.1"/>
    <property type="molecule type" value="Genomic_DNA"/>
</dbReference>
<dbReference type="AlphaFoldDB" id="A0AAV5IU50"/>
<protein>
    <recommendedName>
        <fullName evidence="5">SHSP domain-containing protein</fullName>
    </recommendedName>
</protein>
<evidence type="ECO:0000256" key="4">
    <source>
        <dbReference type="SAM" id="MobiDB-lite"/>
    </source>
</evidence>
<evidence type="ECO:0000256" key="3">
    <source>
        <dbReference type="RuleBase" id="RU003616"/>
    </source>
</evidence>
<organism evidence="6 7">
    <name type="scientific">Rubroshorea leprosula</name>
    <dbReference type="NCBI Taxonomy" id="152421"/>
    <lineage>
        <taxon>Eukaryota</taxon>
        <taxon>Viridiplantae</taxon>
        <taxon>Streptophyta</taxon>
        <taxon>Embryophyta</taxon>
        <taxon>Tracheophyta</taxon>
        <taxon>Spermatophyta</taxon>
        <taxon>Magnoliopsida</taxon>
        <taxon>eudicotyledons</taxon>
        <taxon>Gunneridae</taxon>
        <taxon>Pentapetalae</taxon>
        <taxon>rosids</taxon>
        <taxon>malvids</taxon>
        <taxon>Malvales</taxon>
        <taxon>Dipterocarpaceae</taxon>
        <taxon>Rubroshorea</taxon>
    </lineage>
</organism>
<evidence type="ECO:0000313" key="7">
    <source>
        <dbReference type="Proteomes" id="UP001054252"/>
    </source>
</evidence>
<evidence type="ECO:0000259" key="5">
    <source>
        <dbReference type="PROSITE" id="PS01031"/>
    </source>
</evidence>
<dbReference type="CDD" id="cd06464">
    <property type="entry name" value="ACD_sHsps-like"/>
    <property type="match status" value="1"/>
</dbReference>
<dbReference type="Gene3D" id="2.60.40.790">
    <property type="match status" value="1"/>
</dbReference>
<evidence type="ECO:0000256" key="2">
    <source>
        <dbReference type="PROSITE-ProRule" id="PRU00285"/>
    </source>
</evidence>
<dbReference type="PANTHER" id="PTHR11527">
    <property type="entry name" value="HEAT-SHOCK PROTEIN 20 FAMILY MEMBER"/>
    <property type="match status" value="1"/>
</dbReference>
<evidence type="ECO:0000256" key="1">
    <source>
        <dbReference type="ARBA" id="ARBA00023016"/>
    </source>
</evidence>
<proteinExistence type="inferred from homology"/>
<dbReference type="Pfam" id="PF00011">
    <property type="entry name" value="HSP20"/>
    <property type="match status" value="1"/>
</dbReference>
<feature type="domain" description="SHSP" evidence="5">
    <location>
        <begin position="85"/>
        <end position="191"/>
    </location>
</feature>
<sequence>MRQISSEQGTAGVPLNSSGSTGCYPSATKAPSFSRPAKRQLNFSRTAAPRQDCKLSNSDCPLFSRPNISKGKPLYSLSRLYSAKSNGTAWSPRMDIAESGHNYVMTVEVPGVRSSDIRVEVDDQNLTVTGQRSTQCWNIAGHSNDSITAYHRKEISQGAYRVSWPLPTNANRETVSAELMDGFLQIIIPKL</sequence>
<dbReference type="PROSITE" id="PS51257">
    <property type="entry name" value="PROKAR_LIPOPROTEIN"/>
    <property type="match status" value="1"/>
</dbReference>
<feature type="compositionally biased region" description="Polar residues" evidence="4">
    <location>
        <begin position="1"/>
        <end position="23"/>
    </location>
</feature>
<dbReference type="InterPro" id="IPR002068">
    <property type="entry name" value="A-crystallin/Hsp20_dom"/>
</dbReference>
<evidence type="ECO:0000313" key="6">
    <source>
        <dbReference type="EMBL" id="GKV02703.1"/>
    </source>
</evidence>
<dbReference type="InterPro" id="IPR031107">
    <property type="entry name" value="Small_HSP"/>
</dbReference>
<feature type="region of interest" description="Disordered" evidence="4">
    <location>
        <begin position="1"/>
        <end position="38"/>
    </location>
</feature>
<reference evidence="6 7" key="1">
    <citation type="journal article" date="2021" name="Commun. Biol.">
        <title>The genome of Shorea leprosula (Dipterocarpaceae) highlights the ecological relevance of drought in aseasonal tropical rainforests.</title>
        <authorList>
            <person name="Ng K.K.S."/>
            <person name="Kobayashi M.J."/>
            <person name="Fawcett J.A."/>
            <person name="Hatakeyama M."/>
            <person name="Paape T."/>
            <person name="Ng C.H."/>
            <person name="Ang C.C."/>
            <person name="Tnah L.H."/>
            <person name="Lee C.T."/>
            <person name="Nishiyama T."/>
            <person name="Sese J."/>
            <person name="O'Brien M.J."/>
            <person name="Copetti D."/>
            <person name="Mohd Noor M.I."/>
            <person name="Ong R.C."/>
            <person name="Putra M."/>
            <person name="Sireger I.Z."/>
            <person name="Indrioko S."/>
            <person name="Kosugi Y."/>
            <person name="Izuno A."/>
            <person name="Isagi Y."/>
            <person name="Lee S.L."/>
            <person name="Shimizu K.K."/>
        </authorList>
    </citation>
    <scope>NUCLEOTIDE SEQUENCE [LARGE SCALE GENOMIC DNA]</scope>
    <source>
        <strain evidence="6">214</strain>
    </source>
</reference>
<gene>
    <name evidence="6" type="ORF">SLEP1_g15100</name>
</gene>
<accession>A0AAV5IU50</accession>
<dbReference type="PROSITE" id="PS01031">
    <property type="entry name" value="SHSP"/>
    <property type="match status" value="1"/>
</dbReference>
<name>A0AAV5IU50_9ROSI</name>
<dbReference type="Proteomes" id="UP001054252">
    <property type="component" value="Unassembled WGS sequence"/>
</dbReference>
<dbReference type="InterPro" id="IPR008978">
    <property type="entry name" value="HSP20-like_chaperone"/>
</dbReference>
<keyword evidence="1" id="KW-0346">Stress response</keyword>
<dbReference type="SUPFAM" id="SSF49764">
    <property type="entry name" value="HSP20-like chaperones"/>
    <property type="match status" value="1"/>
</dbReference>